<dbReference type="EMBL" id="JAOTIF010000001">
    <property type="protein sequence ID" value="MCU7548078.1"/>
    <property type="molecule type" value="Genomic_DNA"/>
</dbReference>
<dbReference type="Pfam" id="PF20221">
    <property type="entry name" value="DUF6580"/>
    <property type="match status" value="1"/>
</dbReference>
<evidence type="ECO:0000313" key="2">
    <source>
        <dbReference type="EMBL" id="MCU7548078.1"/>
    </source>
</evidence>
<feature type="transmembrane region" description="Helical" evidence="1">
    <location>
        <begin position="164"/>
        <end position="186"/>
    </location>
</feature>
<evidence type="ECO:0000313" key="3">
    <source>
        <dbReference type="Proteomes" id="UP001155483"/>
    </source>
</evidence>
<feature type="transmembrane region" description="Helical" evidence="1">
    <location>
        <begin position="85"/>
        <end position="102"/>
    </location>
</feature>
<comment type="caution">
    <text evidence="2">The sequence shown here is derived from an EMBL/GenBank/DDBJ whole genome shotgun (WGS) entry which is preliminary data.</text>
</comment>
<reference evidence="2" key="1">
    <citation type="submission" date="2022-09" db="EMBL/GenBank/DDBJ databases">
        <authorList>
            <person name="Yuan C."/>
            <person name="Ke Z."/>
        </authorList>
    </citation>
    <scope>NUCLEOTIDE SEQUENCE</scope>
    <source>
        <strain evidence="2">LB-8</strain>
    </source>
</reference>
<organism evidence="2 3">
    <name type="scientific">Paraflavisolibacter caeni</name>
    <dbReference type="NCBI Taxonomy" id="2982496"/>
    <lineage>
        <taxon>Bacteria</taxon>
        <taxon>Pseudomonadati</taxon>
        <taxon>Bacteroidota</taxon>
        <taxon>Chitinophagia</taxon>
        <taxon>Chitinophagales</taxon>
        <taxon>Chitinophagaceae</taxon>
        <taxon>Paraflavisolibacter</taxon>
    </lineage>
</organism>
<feature type="transmembrane region" description="Helical" evidence="1">
    <location>
        <begin position="7"/>
        <end position="24"/>
    </location>
</feature>
<evidence type="ECO:0000256" key="1">
    <source>
        <dbReference type="SAM" id="Phobius"/>
    </source>
</evidence>
<keyword evidence="1" id="KW-1133">Transmembrane helix</keyword>
<keyword evidence="3" id="KW-1185">Reference proteome</keyword>
<feature type="transmembrane region" description="Helical" evidence="1">
    <location>
        <begin position="53"/>
        <end position="73"/>
    </location>
</feature>
<reference evidence="2" key="2">
    <citation type="submission" date="2023-04" db="EMBL/GenBank/DDBJ databases">
        <title>Paracnuella aquatica gen. nov., sp. nov., a member of the family Chitinophagaceae isolated from a hot spring.</title>
        <authorList>
            <person name="Wang C."/>
        </authorList>
    </citation>
    <scope>NUCLEOTIDE SEQUENCE</scope>
    <source>
        <strain evidence="2">LB-8</strain>
    </source>
</reference>
<sequence length="200" mass="22054">MKLNKSLLLIFGMMILVAALYRVWDGRPYGFAPQIALAIFGGAVISNKRLAFVLPLLSMLLSDVLYESLYVAGLSEIQGFYVGQWHNYLLFAGLTLFGFLMKRVNVLNVIGFSVSGSLMYFLASNFVVWAGGGGFNRPKTFDGLLMCYNDGLAFYREYGLINGFAGNVLVGDLFFCGILFGGFYLINKMVAEPKTVHSLA</sequence>
<dbReference type="AlphaFoldDB" id="A0A9X3BGS5"/>
<dbReference type="InterPro" id="IPR046487">
    <property type="entry name" value="DUF6580"/>
</dbReference>
<dbReference type="Proteomes" id="UP001155483">
    <property type="component" value="Unassembled WGS sequence"/>
</dbReference>
<gene>
    <name evidence="2" type="ORF">OCK74_03080</name>
</gene>
<feature type="transmembrane region" description="Helical" evidence="1">
    <location>
        <begin position="30"/>
        <end position="46"/>
    </location>
</feature>
<keyword evidence="1" id="KW-0472">Membrane</keyword>
<keyword evidence="1" id="KW-0812">Transmembrane</keyword>
<dbReference type="RefSeq" id="WP_279295522.1">
    <property type="nucleotide sequence ID" value="NZ_JAOTIF010000001.1"/>
</dbReference>
<name>A0A9X3BGS5_9BACT</name>
<protein>
    <submittedName>
        <fullName evidence="2">Uncharacterized protein</fullName>
    </submittedName>
</protein>
<proteinExistence type="predicted"/>
<feature type="transmembrane region" description="Helical" evidence="1">
    <location>
        <begin position="109"/>
        <end position="131"/>
    </location>
</feature>
<accession>A0A9X3BGS5</accession>